<keyword evidence="10" id="KW-1185">Reference proteome</keyword>
<feature type="domain" description="Recombinase" evidence="8">
    <location>
        <begin position="157"/>
        <end position="277"/>
    </location>
</feature>
<dbReference type="PROSITE" id="PS51737">
    <property type="entry name" value="RECOMBINASE_DNA_BIND"/>
    <property type="match status" value="1"/>
</dbReference>
<dbReference type="eggNOG" id="COG1961">
    <property type="taxonomic scope" value="Bacteria"/>
</dbReference>
<dbReference type="EMBL" id="AVPG01000038">
    <property type="protein sequence ID" value="KGX84452.1"/>
    <property type="molecule type" value="Genomic_DNA"/>
</dbReference>
<dbReference type="OrthoDB" id="9811097at2"/>
<dbReference type="InterPro" id="IPR011109">
    <property type="entry name" value="DNA_bind_recombinase_dom"/>
</dbReference>
<evidence type="ECO:0008006" key="11">
    <source>
        <dbReference type="Google" id="ProtNLM"/>
    </source>
</evidence>
<sequence length="476" mass="54657">MKVAAYLRVSTDEQVESGHSLEEQKERLEAYAKVMGWDKPILYIDDGYSAGSLKRPQMQKLLKDIEKGKIEILMTTKLDRLSRNLFDLLQVIKFMETHDCNYVSATESFDTSTAAGRMVLHLLGVFAEFERGRTSERVKDNMASLARNTNMALAGPCFGFDIVDKKYVINKKEAKYGVKMVEMTENGHGTRSIAQWLNSMNVKTKRGKQWDSTAVRRLLRTETICGTRVTNKRKQVNGKTVVRPKEEWIVKEDNHRGFISAERFKNLQNILDSRKINKQHENETYLLTGVLKCGHCGSTMKGSSARINRGDKKYEYYRYICSSYVKAHGCKHHAVHREDIENEVITQIENLTNLSNKELRLKVVASNENEDAVELKQALEALDKQMMRQIEAYGKGLIEEEDLQRSNKHVKEQRQLLRNQLDSLEQIDTSGLLKQKAKSLLADIKSVDRKKAKTTIAQLVDHLVLTDEDIDIIWRI</sequence>
<dbReference type="GO" id="GO:0000150">
    <property type="term" value="F:DNA strand exchange activity"/>
    <property type="evidence" value="ECO:0007669"/>
    <property type="project" value="InterPro"/>
</dbReference>
<dbReference type="Pfam" id="PF07508">
    <property type="entry name" value="Recombinase"/>
    <property type="match status" value="1"/>
</dbReference>
<evidence type="ECO:0000256" key="2">
    <source>
        <dbReference type="ARBA" id="ARBA00023125"/>
    </source>
</evidence>
<dbReference type="Gene3D" id="3.40.50.1390">
    <property type="entry name" value="Resolvase, N-terminal catalytic domain"/>
    <property type="match status" value="1"/>
</dbReference>
<dbReference type="InterPro" id="IPR006118">
    <property type="entry name" value="Recombinase_CS"/>
</dbReference>
<reference evidence="9 10" key="1">
    <citation type="submission" date="2013-08" db="EMBL/GenBank/DDBJ databases">
        <authorList>
            <person name="Huang J."/>
            <person name="Wang G."/>
        </authorList>
    </citation>
    <scope>NUCLEOTIDE SEQUENCE [LARGE SCALE GENOMIC DNA]</scope>
    <source>
        <strain evidence="9 10">JSM 072002</strain>
    </source>
</reference>
<dbReference type="PANTHER" id="PTHR30461">
    <property type="entry name" value="DNA-INVERTASE FROM LAMBDOID PROPHAGE"/>
    <property type="match status" value="1"/>
</dbReference>
<dbReference type="PROSITE" id="PS00397">
    <property type="entry name" value="RECOMBINASES_1"/>
    <property type="match status" value="1"/>
</dbReference>
<dbReference type="Proteomes" id="UP000030401">
    <property type="component" value="Unassembled WGS sequence"/>
</dbReference>
<dbReference type="InterPro" id="IPR025827">
    <property type="entry name" value="Zn_ribbon_recom_dom"/>
</dbReference>
<evidence type="ECO:0000259" key="7">
    <source>
        <dbReference type="PROSITE" id="PS51736"/>
    </source>
</evidence>
<dbReference type="RefSeq" id="WP_036836274.1">
    <property type="nucleotide sequence ID" value="NZ_AVPG01000038.1"/>
</dbReference>
<feature type="coiled-coil region" evidence="6">
    <location>
        <begin position="337"/>
        <end position="427"/>
    </location>
</feature>
<dbReference type="SMART" id="SM00857">
    <property type="entry name" value="Resolvase"/>
    <property type="match status" value="1"/>
</dbReference>
<dbReference type="GO" id="GO:0003677">
    <property type="term" value="F:DNA binding"/>
    <property type="evidence" value="ECO:0007669"/>
    <property type="project" value="UniProtKB-KW"/>
</dbReference>
<dbReference type="Gene3D" id="3.90.1750.20">
    <property type="entry name" value="Putative Large Serine Recombinase, Chain B, Domain 2"/>
    <property type="match status" value="1"/>
</dbReference>
<evidence type="ECO:0000259" key="8">
    <source>
        <dbReference type="PROSITE" id="PS51737"/>
    </source>
</evidence>
<name>A0A0A5HLG4_9BACI</name>
<keyword evidence="1" id="KW-0229">DNA integration</keyword>
<keyword evidence="2" id="KW-0238">DNA-binding</keyword>
<dbReference type="InterPro" id="IPR036162">
    <property type="entry name" value="Resolvase-like_N_sf"/>
</dbReference>
<comment type="caution">
    <text evidence="9">The sequence shown here is derived from an EMBL/GenBank/DDBJ whole genome shotgun (WGS) entry which is preliminary data.</text>
</comment>
<dbReference type="CDD" id="cd00338">
    <property type="entry name" value="Ser_Recombinase"/>
    <property type="match status" value="1"/>
</dbReference>
<feature type="active site" description="O-(5'-phospho-DNA)-serine intermediate" evidence="4 5">
    <location>
        <position position="10"/>
    </location>
</feature>
<keyword evidence="6" id="KW-0175">Coiled coil</keyword>
<evidence type="ECO:0000256" key="4">
    <source>
        <dbReference type="PIRSR" id="PIRSR606118-50"/>
    </source>
</evidence>
<evidence type="ECO:0000313" key="9">
    <source>
        <dbReference type="EMBL" id="KGX84452.1"/>
    </source>
</evidence>
<organism evidence="9 10">
    <name type="scientific">Pontibacillus litoralis JSM 072002</name>
    <dbReference type="NCBI Taxonomy" id="1385512"/>
    <lineage>
        <taxon>Bacteria</taxon>
        <taxon>Bacillati</taxon>
        <taxon>Bacillota</taxon>
        <taxon>Bacilli</taxon>
        <taxon>Bacillales</taxon>
        <taxon>Bacillaceae</taxon>
        <taxon>Pontibacillus</taxon>
    </lineage>
</organism>
<dbReference type="GO" id="GO:0015074">
    <property type="term" value="P:DNA integration"/>
    <property type="evidence" value="ECO:0007669"/>
    <property type="project" value="UniProtKB-KW"/>
</dbReference>
<evidence type="ECO:0000256" key="5">
    <source>
        <dbReference type="PROSITE-ProRule" id="PRU10137"/>
    </source>
</evidence>
<evidence type="ECO:0000256" key="3">
    <source>
        <dbReference type="ARBA" id="ARBA00023172"/>
    </source>
</evidence>
<keyword evidence="3" id="KW-0233">DNA recombination</keyword>
<gene>
    <name evidence="9" type="ORF">N784_13390</name>
</gene>
<evidence type="ECO:0000313" key="10">
    <source>
        <dbReference type="Proteomes" id="UP000030401"/>
    </source>
</evidence>
<dbReference type="Pfam" id="PF13408">
    <property type="entry name" value="Zn_ribbon_recom"/>
    <property type="match status" value="1"/>
</dbReference>
<dbReference type="PROSITE" id="PS51736">
    <property type="entry name" value="RECOMBINASES_3"/>
    <property type="match status" value="1"/>
</dbReference>
<protein>
    <recommendedName>
        <fullName evidence="11">Resolvase</fullName>
    </recommendedName>
</protein>
<dbReference type="STRING" id="1385512.N784_13390"/>
<dbReference type="AlphaFoldDB" id="A0A0A5HLG4"/>
<dbReference type="Pfam" id="PF00239">
    <property type="entry name" value="Resolvase"/>
    <property type="match status" value="1"/>
</dbReference>
<accession>A0A0A5HLG4</accession>
<dbReference type="PANTHER" id="PTHR30461:SF23">
    <property type="entry name" value="DNA RECOMBINASE-RELATED"/>
    <property type="match status" value="1"/>
</dbReference>
<dbReference type="InterPro" id="IPR006119">
    <property type="entry name" value="Resolv_N"/>
</dbReference>
<dbReference type="InterPro" id="IPR050639">
    <property type="entry name" value="SSR_resolvase"/>
</dbReference>
<evidence type="ECO:0000256" key="1">
    <source>
        <dbReference type="ARBA" id="ARBA00022908"/>
    </source>
</evidence>
<feature type="domain" description="Resolvase/invertase-type recombinase catalytic" evidence="7">
    <location>
        <begin position="2"/>
        <end position="149"/>
    </location>
</feature>
<dbReference type="SUPFAM" id="SSF53041">
    <property type="entry name" value="Resolvase-like"/>
    <property type="match status" value="1"/>
</dbReference>
<dbReference type="InterPro" id="IPR038109">
    <property type="entry name" value="DNA_bind_recomb_sf"/>
</dbReference>
<evidence type="ECO:0000256" key="6">
    <source>
        <dbReference type="SAM" id="Coils"/>
    </source>
</evidence>
<proteinExistence type="predicted"/>